<dbReference type="EMBL" id="HG316454">
    <property type="protein sequence ID" value="CDF87977.1"/>
    <property type="molecule type" value="Genomic_DNA"/>
</dbReference>
<dbReference type="InterPro" id="IPR008913">
    <property type="entry name" value="Znf_CHY"/>
</dbReference>
<keyword evidence="2 4" id="KW-0863">Zinc-finger</keyword>
<dbReference type="Proteomes" id="UP000019375">
    <property type="component" value="Unassembled WGS sequence"/>
</dbReference>
<dbReference type="InterPro" id="IPR052604">
    <property type="entry name" value="Mito_Tim_assembly_helper"/>
</dbReference>
<dbReference type="InterPro" id="IPR016694">
    <property type="entry name" value="UCP017292"/>
</dbReference>
<dbReference type="PANTHER" id="PTHR28082:SF1">
    <property type="entry name" value="HELPER OF TIM PROTEIN 13"/>
    <property type="match status" value="1"/>
</dbReference>
<dbReference type="Pfam" id="PF05495">
    <property type="entry name" value="zf-CHY"/>
    <property type="match status" value="1"/>
</dbReference>
<keyword evidence="1" id="KW-0479">Metal-binding</keyword>
<evidence type="ECO:0000256" key="1">
    <source>
        <dbReference type="ARBA" id="ARBA00022723"/>
    </source>
</evidence>
<accession>A0A8J2T3Z4</accession>
<dbReference type="PROSITE" id="PS51266">
    <property type="entry name" value="ZF_CHY"/>
    <property type="match status" value="1"/>
</dbReference>
<evidence type="ECO:0000313" key="6">
    <source>
        <dbReference type="EMBL" id="CDF87977.1"/>
    </source>
</evidence>
<keyword evidence="7" id="KW-1185">Reference proteome</keyword>
<keyword evidence="3" id="KW-0862">Zinc</keyword>
<evidence type="ECO:0000259" key="5">
    <source>
        <dbReference type="PROSITE" id="PS51266"/>
    </source>
</evidence>
<dbReference type="SUPFAM" id="SSF161219">
    <property type="entry name" value="CHY zinc finger-like"/>
    <property type="match status" value="1"/>
</dbReference>
<dbReference type="GO" id="GO:0045041">
    <property type="term" value="P:protein import into mitochondrial intermembrane space"/>
    <property type="evidence" value="ECO:0007669"/>
    <property type="project" value="TreeGrafter"/>
</dbReference>
<dbReference type="PIRSF" id="PIRSF017292">
    <property type="entry name" value="UCP017292_Znf_CHY"/>
    <property type="match status" value="1"/>
</dbReference>
<dbReference type="OrthoDB" id="411372at2759"/>
<organism evidence="6 7">
    <name type="scientific">Zygosaccharomyces bailii (strain CLIB 213 / ATCC 58445 / CBS 680 / BCRC 21525 / NBRC 1098 / NCYC 1416 / NRRL Y-2227)</name>
    <dbReference type="NCBI Taxonomy" id="1333698"/>
    <lineage>
        <taxon>Eukaryota</taxon>
        <taxon>Fungi</taxon>
        <taxon>Dikarya</taxon>
        <taxon>Ascomycota</taxon>
        <taxon>Saccharomycotina</taxon>
        <taxon>Saccharomycetes</taxon>
        <taxon>Saccharomycetales</taxon>
        <taxon>Saccharomycetaceae</taxon>
        <taxon>Zygosaccharomyces</taxon>
    </lineage>
</organism>
<sequence>MQGGNLIRGKLIDDESRCVHWHSPLDVIALRFRCCDRYYACYSCHSESETHAVEKYSIRSSSAANVPLIICGVCKFQMTFQQYQGLQCPSCSAKFNPGCKLHYHLYFET</sequence>
<gene>
    <name evidence="6" type="ORF">BN860_18822g</name>
</gene>
<evidence type="ECO:0000256" key="4">
    <source>
        <dbReference type="PROSITE-ProRule" id="PRU00601"/>
    </source>
</evidence>
<evidence type="ECO:0000256" key="2">
    <source>
        <dbReference type="ARBA" id="ARBA00022771"/>
    </source>
</evidence>
<dbReference type="AlphaFoldDB" id="A0A8J2T3Z4"/>
<protein>
    <submittedName>
        <fullName evidence="6">BN860_18822g1_1</fullName>
    </submittedName>
</protein>
<dbReference type="GO" id="GO:0005758">
    <property type="term" value="C:mitochondrial intermembrane space"/>
    <property type="evidence" value="ECO:0007669"/>
    <property type="project" value="TreeGrafter"/>
</dbReference>
<reference evidence="7" key="1">
    <citation type="journal article" date="2013" name="Genome Announc.">
        <title>Genome sequence of the food spoilage yeast Zygosaccharomyces bailii CLIB 213(T).</title>
        <authorList>
            <person name="Galeote V."/>
            <person name="Bigey F."/>
            <person name="Devillers H."/>
            <person name="Neuveglise C."/>
            <person name="Dequin S."/>
        </authorList>
    </citation>
    <scope>NUCLEOTIDE SEQUENCE [LARGE SCALE GENOMIC DNA]</scope>
    <source>
        <strain evidence="7">CLIB 213 / ATCC 58445 / CBS 680 / CCRC 21525 / NBRC 1098 / NCYC 1416 / NRRL Y-2227</strain>
    </source>
</reference>
<evidence type="ECO:0000256" key="3">
    <source>
        <dbReference type="ARBA" id="ARBA00022833"/>
    </source>
</evidence>
<evidence type="ECO:0000313" key="7">
    <source>
        <dbReference type="Proteomes" id="UP000019375"/>
    </source>
</evidence>
<proteinExistence type="predicted"/>
<dbReference type="PANTHER" id="PTHR28082">
    <property type="entry name" value="ZINC FINGER PROTEIN"/>
    <property type="match status" value="1"/>
</dbReference>
<dbReference type="InterPro" id="IPR037274">
    <property type="entry name" value="Znf_CHY_sf"/>
</dbReference>
<name>A0A8J2T3Z4_ZYGB2</name>
<feature type="domain" description="CHY-type" evidence="5">
    <location>
        <begin position="11"/>
        <end position="93"/>
    </location>
</feature>
<dbReference type="GO" id="GO:0008270">
    <property type="term" value="F:zinc ion binding"/>
    <property type="evidence" value="ECO:0007669"/>
    <property type="project" value="UniProtKB-KW"/>
</dbReference>